<dbReference type="InterPro" id="IPR006447">
    <property type="entry name" value="Myb_dom_plants"/>
</dbReference>
<sequence>MAITKRVKESFVDPLDQDGRLIRLAPNAPKPKRPSRRMGTPWTHEEHDRFLEAMELFPSGPWKVIAEHVGTRSTRQTMTHAQKYRQKVARWKQLNGQTQPEPVHSHIYTCNSMMPAMEHSTGLEDESVEFWAMLEQLLSDDTPMSDEDEDDLVGLLNNYEPLHLTGDGVASFDVMDGLAGPDDSLSWVVDRLLSH</sequence>
<keyword evidence="3" id="KW-0539">Nucleus</keyword>
<dbReference type="SMART" id="SM00717">
    <property type="entry name" value="SANT"/>
    <property type="match status" value="1"/>
</dbReference>
<keyword evidence="2" id="KW-0804">Transcription</keyword>
<dbReference type="NCBIfam" id="TIGR01557">
    <property type="entry name" value="myb_SHAQKYF"/>
    <property type="match status" value="1"/>
</dbReference>
<comment type="caution">
    <text evidence="6">The sequence shown here is derived from an EMBL/GenBank/DDBJ whole genome shotgun (WGS) entry which is preliminary data.</text>
</comment>
<evidence type="ECO:0000259" key="5">
    <source>
        <dbReference type="PROSITE" id="PS51294"/>
    </source>
</evidence>
<protein>
    <submittedName>
        <fullName evidence="6">Uncharacterized protein</fullName>
    </submittedName>
</protein>
<evidence type="ECO:0000259" key="4">
    <source>
        <dbReference type="PROSITE" id="PS50090"/>
    </source>
</evidence>
<dbReference type="InterPro" id="IPR017930">
    <property type="entry name" value="Myb_dom"/>
</dbReference>
<dbReference type="GO" id="GO:0003677">
    <property type="term" value="F:DNA binding"/>
    <property type="evidence" value="ECO:0007669"/>
    <property type="project" value="InterPro"/>
</dbReference>
<organism evidence="6 7">
    <name type="scientific">Pythium oligandrum</name>
    <name type="common">Mycoparasitic fungus</name>
    <dbReference type="NCBI Taxonomy" id="41045"/>
    <lineage>
        <taxon>Eukaryota</taxon>
        <taxon>Sar</taxon>
        <taxon>Stramenopiles</taxon>
        <taxon>Oomycota</taxon>
        <taxon>Peronosporomycetes</taxon>
        <taxon>Pythiales</taxon>
        <taxon>Pythiaceae</taxon>
        <taxon>Pythium</taxon>
    </lineage>
</organism>
<dbReference type="PROSITE" id="PS50090">
    <property type="entry name" value="MYB_LIKE"/>
    <property type="match status" value="1"/>
</dbReference>
<dbReference type="EMBL" id="SPLM01000037">
    <property type="protein sequence ID" value="TMW65456.1"/>
    <property type="molecule type" value="Genomic_DNA"/>
</dbReference>
<evidence type="ECO:0000256" key="2">
    <source>
        <dbReference type="ARBA" id="ARBA00023163"/>
    </source>
</evidence>
<dbReference type="InterPro" id="IPR001005">
    <property type="entry name" value="SANT/Myb"/>
</dbReference>
<dbReference type="SUPFAM" id="SSF46689">
    <property type="entry name" value="Homeodomain-like"/>
    <property type="match status" value="1"/>
</dbReference>
<dbReference type="AlphaFoldDB" id="A0A8K1CMN7"/>
<dbReference type="Proteomes" id="UP000794436">
    <property type="component" value="Unassembled WGS sequence"/>
</dbReference>
<dbReference type="Gene3D" id="1.10.10.60">
    <property type="entry name" value="Homeodomain-like"/>
    <property type="match status" value="1"/>
</dbReference>
<dbReference type="CDD" id="cd00167">
    <property type="entry name" value="SANT"/>
    <property type="match status" value="1"/>
</dbReference>
<gene>
    <name evidence="6" type="ORF">Poli38472_008098</name>
</gene>
<keyword evidence="7" id="KW-1185">Reference proteome</keyword>
<keyword evidence="1" id="KW-0805">Transcription regulation</keyword>
<name>A0A8K1CMN7_PYTOL</name>
<dbReference type="PANTHER" id="PTHR12802:SF155">
    <property type="entry name" value="DEUBIQUITINASE MYSM1"/>
    <property type="match status" value="1"/>
</dbReference>
<dbReference type="Pfam" id="PF00249">
    <property type="entry name" value="Myb_DNA-binding"/>
    <property type="match status" value="1"/>
</dbReference>
<accession>A0A8K1CMN7</accession>
<evidence type="ECO:0000256" key="1">
    <source>
        <dbReference type="ARBA" id="ARBA00023015"/>
    </source>
</evidence>
<dbReference type="PROSITE" id="PS51294">
    <property type="entry name" value="HTH_MYB"/>
    <property type="match status" value="1"/>
</dbReference>
<dbReference type="InterPro" id="IPR009057">
    <property type="entry name" value="Homeodomain-like_sf"/>
</dbReference>
<feature type="domain" description="HTH myb-type" evidence="5">
    <location>
        <begin position="33"/>
        <end position="89"/>
    </location>
</feature>
<evidence type="ECO:0000313" key="7">
    <source>
        <dbReference type="Proteomes" id="UP000794436"/>
    </source>
</evidence>
<proteinExistence type="predicted"/>
<feature type="domain" description="Myb-like" evidence="4">
    <location>
        <begin position="41"/>
        <end position="85"/>
    </location>
</feature>
<evidence type="ECO:0000313" key="6">
    <source>
        <dbReference type="EMBL" id="TMW65456.1"/>
    </source>
</evidence>
<reference evidence="6" key="1">
    <citation type="submission" date="2019-03" db="EMBL/GenBank/DDBJ databases">
        <title>Long read genome sequence of the mycoparasitic Pythium oligandrum ATCC 38472 isolated from sugarbeet rhizosphere.</title>
        <authorList>
            <person name="Gaulin E."/>
        </authorList>
    </citation>
    <scope>NUCLEOTIDE SEQUENCE</scope>
    <source>
        <strain evidence="6">ATCC 38472_TT</strain>
    </source>
</reference>
<dbReference type="PANTHER" id="PTHR12802">
    <property type="entry name" value="SWI/SNF COMPLEX-RELATED"/>
    <property type="match status" value="1"/>
</dbReference>
<evidence type="ECO:0000256" key="3">
    <source>
        <dbReference type="ARBA" id="ARBA00023242"/>
    </source>
</evidence>
<dbReference type="OrthoDB" id="118550at2759"/>